<evidence type="ECO:0000313" key="1">
    <source>
        <dbReference type="EMBL" id="MED6173361.1"/>
    </source>
</evidence>
<comment type="caution">
    <text evidence="1">The sequence shown here is derived from an EMBL/GenBank/DDBJ whole genome shotgun (WGS) entry which is preliminary data.</text>
</comment>
<keyword evidence="2" id="KW-1185">Reference proteome</keyword>
<dbReference type="EMBL" id="JASCZI010151529">
    <property type="protein sequence ID" value="MED6173361.1"/>
    <property type="molecule type" value="Genomic_DNA"/>
</dbReference>
<name>A0ABU6VJD8_9FABA</name>
<dbReference type="Proteomes" id="UP001341840">
    <property type="component" value="Unassembled WGS sequence"/>
</dbReference>
<sequence length="149" mass="16112">MGLETIMGVVRGQVRLDAASTCAGSLHGDLRIVLPDDVSEDLVVRHARASIMMLLSTALFGDKTAARVHLWWLPFVDRSGDTTGDLQFLPGCIGVYSEQITGTSSSCSSVCRIGWTRSRPYSTLPYCTRTTGPFGLRLSHLYTSGPSSD</sequence>
<proteinExistence type="predicted"/>
<reference evidence="1 2" key="1">
    <citation type="journal article" date="2023" name="Plants (Basel)">
        <title>Bridging the Gap: Combining Genomics and Transcriptomics Approaches to Understand Stylosanthes scabra, an Orphan Legume from the Brazilian Caatinga.</title>
        <authorList>
            <person name="Ferreira-Neto J.R.C."/>
            <person name="da Silva M.D."/>
            <person name="Binneck E."/>
            <person name="de Melo N.F."/>
            <person name="da Silva R.H."/>
            <person name="de Melo A.L.T.M."/>
            <person name="Pandolfi V."/>
            <person name="Bustamante F.O."/>
            <person name="Brasileiro-Vidal A.C."/>
            <person name="Benko-Iseppon A.M."/>
        </authorList>
    </citation>
    <scope>NUCLEOTIDE SEQUENCE [LARGE SCALE GENOMIC DNA]</scope>
    <source>
        <tissue evidence="1">Leaves</tissue>
    </source>
</reference>
<protein>
    <submittedName>
        <fullName evidence="1">Uncharacterized protein</fullName>
    </submittedName>
</protein>
<evidence type="ECO:0000313" key="2">
    <source>
        <dbReference type="Proteomes" id="UP001341840"/>
    </source>
</evidence>
<accession>A0ABU6VJD8</accession>
<gene>
    <name evidence="1" type="ORF">PIB30_058597</name>
</gene>
<organism evidence="1 2">
    <name type="scientific">Stylosanthes scabra</name>
    <dbReference type="NCBI Taxonomy" id="79078"/>
    <lineage>
        <taxon>Eukaryota</taxon>
        <taxon>Viridiplantae</taxon>
        <taxon>Streptophyta</taxon>
        <taxon>Embryophyta</taxon>
        <taxon>Tracheophyta</taxon>
        <taxon>Spermatophyta</taxon>
        <taxon>Magnoliopsida</taxon>
        <taxon>eudicotyledons</taxon>
        <taxon>Gunneridae</taxon>
        <taxon>Pentapetalae</taxon>
        <taxon>rosids</taxon>
        <taxon>fabids</taxon>
        <taxon>Fabales</taxon>
        <taxon>Fabaceae</taxon>
        <taxon>Papilionoideae</taxon>
        <taxon>50 kb inversion clade</taxon>
        <taxon>dalbergioids sensu lato</taxon>
        <taxon>Dalbergieae</taxon>
        <taxon>Pterocarpus clade</taxon>
        <taxon>Stylosanthes</taxon>
    </lineage>
</organism>